<comment type="caution">
    <text evidence="6">The sequence shown here is derived from an EMBL/GenBank/DDBJ whole genome shotgun (WGS) entry which is preliminary data.</text>
</comment>
<dbReference type="Gene3D" id="3.10.20.320">
    <property type="entry name" value="Putative peptidoglycan bound protein (lpxtg motif)"/>
    <property type="match status" value="2"/>
</dbReference>
<feature type="chain" id="PRO_5038732185" evidence="4">
    <location>
        <begin position="23"/>
        <end position="498"/>
    </location>
</feature>
<organism evidence="6 7">
    <name type="scientific">Listeria welshimeri</name>
    <dbReference type="NCBI Taxonomy" id="1643"/>
    <lineage>
        <taxon>Bacteria</taxon>
        <taxon>Bacillati</taxon>
        <taxon>Bacillota</taxon>
        <taxon>Bacilli</taxon>
        <taxon>Bacillales</taxon>
        <taxon>Listeriaceae</taxon>
        <taxon>Listeria</taxon>
    </lineage>
</organism>
<evidence type="ECO:0000256" key="2">
    <source>
        <dbReference type="SAM" id="MobiDB-lite"/>
    </source>
</evidence>
<reference evidence="6 7" key="1">
    <citation type="submission" date="2020-03" db="EMBL/GenBank/DDBJ databases">
        <title>Soil Listeria distribution.</title>
        <authorList>
            <person name="Liao J."/>
            <person name="Wiedmann M."/>
        </authorList>
    </citation>
    <scope>NUCLEOTIDE SEQUENCE [LARGE SCALE GENOMIC DNA]</scope>
    <source>
        <strain evidence="6 7">FSL L7-1829</strain>
    </source>
</reference>
<keyword evidence="4" id="KW-0732">Signal</keyword>
<evidence type="ECO:0000256" key="1">
    <source>
        <dbReference type="ARBA" id="ARBA00022737"/>
    </source>
</evidence>
<feature type="region of interest" description="Disordered" evidence="2">
    <location>
        <begin position="90"/>
        <end position="113"/>
    </location>
</feature>
<feature type="domain" description="MucBP" evidence="5">
    <location>
        <begin position="226"/>
        <end position="287"/>
    </location>
</feature>
<feature type="compositionally biased region" description="Polar residues" evidence="2">
    <location>
        <begin position="90"/>
        <end position="109"/>
    </location>
</feature>
<name>A0A7X0W729_LISWE</name>
<proteinExistence type="predicted"/>
<evidence type="ECO:0000256" key="4">
    <source>
        <dbReference type="SAM" id="SignalP"/>
    </source>
</evidence>
<evidence type="ECO:0000259" key="5">
    <source>
        <dbReference type="Pfam" id="PF06458"/>
    </source>
</evidence>
<feature type="transmembrane region" description="Helical" evidence="3">
    <location>
        <begin position="149"/>
        <end position="171"/>
    </location>
</feature>
<gene>
    <name evidence="6" type="ORF">HB853_08035</name>
</gene>
<keyword evidence="3" id="KW-0472">Membrane</keyword>
<evidence type="ECO:0000313" key="6">
    <source>
        <dbReference type="EMBL" id="MBC1322889.1"/>
    </source>
</evidence>
<accession>A0A7X0W729</accession>
<dbReference type="InterPro" id="IPR009459">
    <property type="entry name" value="MucBP_dom"/>
</dbReference>
<dbReference type="Proteomes" id="UP000522007">
    <property type="component" value="Unassembled WGS sequence"/>
</dbReference>
<dbReference type="Pfam" id="PF06458">
    <property type="entry name" value="MucBP"/>
    <property type="match status" value="2"/>
</dbReference>
<feature type="signal peptide" evidence="4">
    <location>
        <begin position="1"/>
        <end position="22"/>
    </location>
</feature>
<keyword evidence="3" id="KW-0812">Transmembrane</keyword>
<sequence length="498" mass="54886">MYKKLLVSILAVILIFTGYSFGNNPVAAAEKDSSEVVYQYVDINSLTDVQKKNIKKGSPSETLTNDQEFYSFVYQKNQSATSNNTLNINQSMSSNELNNNQSMSSNTLDRGSLMKTGDTGTNVPIVVLGFILFAIGMGLLIWKKRQAKQILVFLAVLGGGSLLLGSSLALANESGSLKAQETVTVTKGTKETKKPVAIEGYTYVGYLHTSKNQNAPLPVPVEKGIVKVNYQDEEGKALAPTETLEGDVGKSFKTESKQIDGYDLKEVVGNATGNFTKELQIVTYKYTKEVVPAADVTVQYVDQDGKEIHDPQIIHGNVGETYDATTAEYKLNIDGYSLDTTKLPTNGSGDFSNQAQQVIYVYTKEAQDAKVTIKFEDEQGNPFILTDLTTFDDGTLVTYYPEVDQYHMLLDYNQQIYNQGQQVPDIVMSSKVGETYSLPEMMTFNILDEQGNIVDELWGYNEGILRWESTAAPTNREGTLSGDVVVIYQMSTITKFPG</sequence>
<keyword evidence="3" id="KW-1133">Transmembrane helix</keyword>
<keyword evidence="1" id="KW-0677">Repeat</keyword>
<dbReference type="EMBL" id="JAAROP010000006">
    <property type="protein sequence ID" value="MBC1322889.1"/>
    <property type="molecule type" value="Genomic_DNA"/>
</dbReference>
<feature type="transmembrane region" description="Helical" evidence="3">
    <location>
        <begin position="123"/>
        <end position="142"/>
    </location>
</feature>
<dbReference type="AlphaFoldDB" id="A0A7X0W729"/>
<protein>
    <submittedName>
        <fullName evidence="6">MucBP domain-containing protein</fullName>
    </submittedName>
</protein>
<evidence type="ECO:0000313" key="7">
    <source>
        <dbReference type="Proteomes" id="UP000522007"/>
    </source>
</evidence>
<feature type="domain" description="MucBP" evidence="5">
    <location>
        <begin position="295"/>
        <end position="363"/>
    </location>
</feature>
<evidence type="ECO:0000256" key="3">
    <source>
        <dbReference type="SAM" id="Phobius"/>
    </source>
</evidence>